<dbReference type="InterPro" id="IPR009057">
    <property type="entry name" value="Homeodomain-like_sf"/>
</dbReference>
<feature type="compositionally biased region" description="Polar residues" evidence="12">
    <location>
        <begin position="374"/>
        <end position="389"/>
    </location>
</feature>
<feature type="region of interest" description="Disordered" evidence="12">
    <location>
        <begin position="1101"/>
        <end position="1130"/>
    </location>
</feature>
<evidence type="ECO:0000256" key="9">
    <source>
        <dbReference type="ARBA" id="ARBA00023163"/>
    </source>
</evidence>
<dbReference type="Gene3D" id="1.10.10.60">
    <property type="entry name" value="Homeodomain-like"/>
    <property type="match status" value="1"/>
</dbReference>
<evidence type="ECO:0000256" key="5">
    <source>
        <dbReference type="ARBA" id="ARBA00022454"/>
    </source>
</evidence>
<dbReference type="SMART" id="SM00292">
    <property type="entry name" value="BRCT"/>
    <property type="match status" value="1"/>
</dbReference>
<keyword evidence="5" id="KW-0158">Chromosome</keyword>
<feature type="domain" description="BRCT" evidence="13">
    <location>
        <begin position="42"/>
        <end position="100"/>
    </location>
</feature>
<accession>A0A1Y2GLU0</accession>
<dbReference type="EMBL" id="MCFF01000023">
    <property type="protein sequence ID" value="ORZ13391.1"/>
    <property type="molecule type" value="Genomic_DNA"/>
</dbReference>
<keyword evidence="6" id="KW-0779">Telomere</keyword>
<keyword evidence="15" id="KW-1185">Reference proteome</keyword>
<dbReference type="PANTHER" id="PTHR16466:SF6">
    <property type="entry name" value="TELOMERIC REPEAT-BINDING FACTOR 2-INTERACTING PROTEIN 1"/>
    <property type="match status" value="1"/>
</dbReference>
<feature type="region of interest" description="Disordered" evidence="12">
    <location>
        <begin position="416"/>
        <end position="456"/>
    </location>
</feature>
<evidence type="ECO:0000256" key="11">
    <source>
        <dbReference type="ARBA" id="ARBA00032471"/>
    </source>
</evidence>
<organism evidence="14 15">
    <name type="scientific">Lobosporangium transversale</name>
    <dbReference type="NCBI Taxonomy" id="64571"/>
    <lineage>
        <taxon>Eukaryota</taxon>
        <taxon>Fungi</taxon>
        <taxon>Fungi incertae sedis</taxon>
        <taxon>Mucoromycota</taxon>
        <taxon>Mortierellomycotina</taxon>
        <taxon>Mortierellomycetes</taxon>
        <taxon>Mortierellales</taxon>
        <taxon>Mortierellaceae</taxon>
        <taxon>Lobosporangium</taxon>
    </lineage>
</organism>
<evidence type="ECO:0000256" key="2">
    <source>
        <dbReference type="ARBA" id="ARBA00004574"/>
    </source>
</evidence>
<evidence type="ECO:0000256" key="12">
    <source>
        <dbReference type="SAM" id="MobiDB-lite"/>
    </source>
</evidence>
<evidence type="ECO:0000313" key="14">
    <source>
        <dbReference type="EMBL" id="ORZ13391.1"/>
    </source>
</evidence>
<keyword evidence="7" id="KW-0805">Transcription regulation</keyword>
<dbReference type="OrthoDB" id="435460at2759"/>
<feature type="compositionally biased region" description="Low complexity" evidence="12">
    <location>
        <begin position="416"/>
        <end position="442"/>
    </location>
</feature>
<evidence type="ECO:0000256" key="4">
    <source>
        <dbReference type="ARBA" id="ARBA00017805"/>
    </source>
</evidence>
<evidence type="ECO:0000256" key="7">
    <source>
        <dbReference type="ARBA" id="ARBA00023015"/>
    </source>
</evidence>
<dbReference type="InterPro" id="IPR039595">
    <property type="entry name" value="TE2IP/Rap1"/>
</dbReference>
<dbReference type="GO" id="GO:0070187">
    <property type="term" value="C:shelterin complex"/>
    <property type="evidence" value="ECO:0007669"/>
    <property type="project" value="TreeGrafter"/>
</dbReference>
<dbReference type="Pfam" id="PF16589">
    <property type="entry name" value="BRCT_2"/>
    <property type="match status" value="1"/>
</dbReference>
<feature type="compositionally biased region" description="Basic and acidic residues" evidence="12">
    <location>
        <begin position="343"/>
        <end position="352"/>
    </location>
</feature>
<feature type="compositionally biased region" description="Polar residues" evidence="12">
    <location>
        <begin position="357"/>
        <end position="367"/>
    </location>
</feature>
<evidence type="ECO:0000313" key="15">
    <source>
        <dbReference type="Proteomes" id="UP000193648"/>
    </source>
</evidence>
<dbReference type="PANTHER" id="PTHR16466">
    <property type="entry name" value="TELOMERE REPEAT-BINDING FACTOR 2-INTERACTING PROTEIN 1"/>
    <property type="match status" value="1"/>
</dbReference>
<protein>
    <recommendedName>
        <fullName evidence="4">Telomeric repeat-binding factor 2-interacting protein 1</fullName>
    </recommendedName>
    <alternativeName>
        <fullName evidence="11">Repressor/activator protein 1 homolog</fullName>
    </alternativeName>
</protein>
<evidence type="ECO:0000256" key="8">
    <source>
        <dbReference type="ARBA" id="ARBA00023159"/>
    </source>
</evidence>
<feature type="compositionally biased region" description="Polar residues" evidence="12">
    <location>
        <begin position="885"/>
        <end position="895"/>
    </location>
</feature>
<dbReference type="GO" id="GO:0042162">
    <property type="term" value="F:telomeric DNA binding"/>
    <property type="evidence" value="ECO:0007669"/>
    <property type="project" value="TreeGrafter"/>
</dbReference>
<dbReference type="GO" id="GO:0010833">
    <property type="term" value="P:telomere maintenance via telomere lengthening"/>
    <property type="evidence" value="ECO:0007669"/>
    <property type="project" value="TreeGrafter"/>
</dbReference>
<dbReference type="Pfam" id="PF11626">
    <property type="entry name" value="Rap1_C"/>
    <property type="match status" value="1"/>
</dbReference>
<comment type="caution">
    <text evidence="14">The sequence shown here is derived from an EMBL/GenBank/DDBJ whole genome shotgun (WGS) entry which is preliminary data.</text>
</comment>
<evidence type="ECO:0000256" key="10">
    <source>
        <dbReference type="ARBA" id="ARBA00023242"/>
    </source>
</evidence>
<keyword evidence="9" id="KW-0804">Transcription</keyword>
<comment type="similarity">
    <text evidence="3">Belongs to the RAP1 family.</text>
</comment>
<dbReference type="GeneID" id="33572933"/>
<evidence type="ECO:0000259" key="13">
    <source>
        <dbReference type="PROSITE" id="PS50172"/>
    </source>
</evidence>
<dbReference type="RefSeq" id="XP_021880472.1">
    <property type="nucleotide sequence ID" value="XM_022031092.1"/>
</dbReference>
<name>A0A1Y2GLU0_9FUNG</name>
<evidence type="ECO:0000256" key="3">
    <source>
        <dbReference type="ARBA" id="ARBA00010467"/>
    </source>
</evidence>
<feature type="compositionally biased region" description="Basic and acidic residues" evidence="12">
    <location>
        <begin position="857"/>
        <end position="879"/>
    </location>
</feature>
<keyword evidence="10" id="KW-0539">Nucleus</keyword>
<dbReference type="InterPro" id="IPR036420">
    <property type="entry name" value="BRCT_dom_sf"/>
</dbReference>
<keyword evidence="8" id="KW-0010">Activator</keyword>
<dbReference type="Proteomes" id="UP000193648">
    <property type="component" value="Unassembled WGS sequence"/>
</dbReference>
<dbReference type="InterPro" id="IPR001357">
    <property type="entry name" value="BRCT_dom"/>
</dbReference>
<dbReference type="CDD" id="cd11655">
    <property type="entry name" value="rap1_myb-like"/>
    <property type="match status" value="1"/>
</dbReference>
<evidence type="ECO:0000256" key="6">
    <source>
        <dbReference type="ARBA" id="ARBA00022895"/>
    </source>
</evidence>
<proteinExistence type="inferred from homology"/>
<dbReference type="GO" id="GO:0031848">
    <property type="term" value="P:protection from non-homologous end joining at telomere"/>
    <property type="evidence" value="ECO:0007669"/>
    <property type="project" value="TreeGrafter"/>
</dbReference>
<reference evidence="14 15" key="1">
    <citation type="submission" date="2016-07" db="EMBL/GenBank/DDBJ databases">
        <title>Pervasive Adenine N6-methylation of Active Genes in Fungi.</title>
        <authorList>
            <consortium name="DOE Joint Genome Institute"/>
            <person name="Mondo S.J."/>
            <person name="Dannebaum R.O."/>
            <person name="Kuo R.C."/>
            <person name="Labutti K."/>
            <person name="Haridas S."/>
            <person name="Kuo A."/>
            <person name="Salamov A."/>
            <person name="Ahrendt S.R."/>
            <person name="Lipzen A."/>
            <person name="Sullivan W."/>
            <person name="Andreopoulos W.B."/>
            <person name="Clum A."/>
            <person name="Lindquist E."/>
            <person name="Daum C."/>
            <person name="Ramamoorthy G.K."/>
            <person name="Gryganskyi A."/>
            <person name="Culley D."/>
            <person name="Magnuson J.K."/>
            <person name="James T.Y."/>
            <person name="O'Malley M.A."/>
            <person name="Stajich J.E."/>
            <person name="Spatafora J.W."/>
            <person name="Visel A."/>
            <person name="Grigoriev I.V."/>
        </authorList>
    </citation>
    <scope>NUCLEOTIDE SEQUENCE [LARGE SCALE GENOMIC DNA]</scope>
    <source>
        <strain evidence="14 15">NRRL 3116</strain>
    </source>
</reference>
<dbReference type="AlphaFoldDB" id="A0A1Y2GLU0"/>
<feature type="region of interest" description="Disordered" evidence="12">
    <location>
        <begin position="334"/>
        <end position="389"/>
    </location>
</feature>
<sequence length="1130" mass="127241">MPDIRRSRTFIEQDQQSAHQLFVDAQGQPLQICISRSVQNSSDLENLIRQNGGTITQNERTAFICLADPGRKYAQAMHSTDWIRDCIQKQTLVNHNSPEYQLQLANRTAKSYYSLEDDNLLRQYIKEKAKENAKLKGNCIYQDFAEAHKQHSWQSWRDRAVRVLKLTDPPSPYEFSKTKQKGPLKMIEQKEVQTKRPDNLLELLSPSLRPQLSISSGQSNQQMSMDEKGFNNVSSKIAQKMESALSQNPVIIDHESNGKDTLQYQTQHFSSQNTAPLFNILELSDIESDEEEDNFHRQNMSAIARSRENRDTSQKAPLLSEFKISSTYNIDSLTCINPPSKEPTQHRKEVTPEKLTPSITNKYSSLSPVKLKQNDTIEPQDSRISLRTSLSPMDRIDFKPVTGETDQATPAVAMKMSKLKQTSSLSQSSQSSQSSPSEALSSTMKETTSPLLKSSEPPMIEMVLTTEGQALRSPFPPSMTPIRWVNDPQEELAITANTLSISPITQDLIKPNGHQYTTDFVGSELLTPMATESLNLDLLDKDDVVVARRIVQAIKRTDKIIRPFFPPRQSSYSCKDKANIDLKSTQDDGSPFSGFDLPAKLITASLKPHPHPPRRFQYTRGWDTQTSQEEPAPLAQAREAHQSLAQAVEDKGISTITKSDTVTFIGDQLDDLVLSDDDKQIEAMIPRVKGKECTANGSFINIMIPSALTEKEETIMQDKKISVLEHDFGSNQTVGVKTSGAVSQGTNESDLPATDNLSFDDGVELGDKNHFNDVISSINDQEASTELIQLRPVAENKTQSSSKQMQGDEKDDVEEALIRRRKFVQKLEHIQGIISSVSENQTTTTVLSKNSFVKESQVEHGHHVETRRLNEPTKVEQRVKKPGQVTPSKLQQPKNDSVGEQVQVGVAEGPQKPIEENIVTQQLHTMSTEKEPHSGASSSEITKCLSEGIKEHTLKRDAIQAYYSLDDARNRDDPEADEDILYQRSQLLIYLRHLYKDEIRTMVMFELVPQLKAIDILDACSGDLDLARTFVNDGMTEEIQDRFWTRLDDSKIFSKNKEDEIALVKRHSLSEILRRLQYLKRTRSEAERFLVSSNEIHASGLLKRRAQSPSSPPLIRAISTSNTKRQKSLA</sequence>
<dbReference type="InterPro" id="IPR015010">
    <property type="entry name" value="TERF2IP_Myb"/>
</dbReference>
<dbReference type="SUPFAM" id="SSF52113">
    <property type="entry name" value="BRCT domain"/>
    <property type="match status" value="1"/>
</dbReference>
<dbReference type="Pfam" id="PF08914">
    <property type="entry name" value="Myb_Rap1"/>
    <property type="match status" value="1"/>
</dbReference>
<dbReference type="PROSITE" id="PS50172">
    <property type="entry name" value="BRCT"/>
    <property type="match status" value="1"/>
</dbReference>
<dbReference type="SUPFAM" id="SSF46689">
    <property type="entry name" value="Homeodomain-like"/>
    <property type="match status" value="1"/>
</dbReference>
<dbReference type="InParanoid" id="A0A1Y2GLU0"/>
<dbReference type="Gene3D" id="3.40.50.10190">
    <property type="entry name" value="BRCT domain"/>
    <property type="match status" value="1"/>
</dbReference>
<dbReference type="InterPro" id="IPR021661">
    <property type="entry name" value="Rap1_C"/>
</dbReference>
<feature type="compositionally biased region" description="Polar residues" evidence="12">
    <location>
        <begin position="443"/>
        <end position="452"/>
    </location>
</feature>
<comment type="subcellular location">
    <subcellularLocation>
        <location evidence="2">Chromosome</location>
        <location evidence="2">Telomere</location>
    </subcellularLocation>
    <subcellularLocation>
        <location evidence="1">Nucleus</location>
    </subcellularLocation>
</comment>
<gene>
    <name evidence="14" type="ORF">BCR41DRAFT_94922</name>
</gene>
<evidence type="ECO:0000256" key="1">
    <source>
        <dbReference type="ARBA" id="ARBA00004123"/>
    </source>
</evidence>
<feature type="region of interest" description="Disordered" evidence="12">
    <location>
        <begin position="857"/>
        <end position="899"/>
    </location>
</feature>